<dbReference type="Proteomes" id="UP001589818">
    <property type="component" value="Unassembled WGS sequence"/>
</dbReference>
<dbReference type="InterPro" id="IPR028212">
    <property type="entry name" value="GHL6"/>
</dbReference>
<organism evidence="1 2">
    <name type="scientific">Paenibacillus mendelii</name>
    <dbReference type="NCBI Taxonomy" id="206163"/>
    <lineage>
        <taxon>Bacteria</taxon>
        <taxon>Bacillati</taxon>
        <taxon>Bacillota</taxon>
        <taxon>Bacilli</taxon>
        <taxon>Bacillales</taxon>
        <taxon>Paenibacillaceae</taxon>
        <taxon>Paenibacillus</taxon>
    </lineage>
</organism>
<dbReference type="RefSeq" id="WP_204822698.1">
    <property type="nucleotide sequence ID" value="NZ_JANHOF010000028.1"/>
</dbReference>
<dbReference type="EMBL" id="JBHLVF010000038">
    <property type="protein sequence ID" value="MFC0394037.1"/>
    <property type="molecule type" value="Genomic_DNA"/>
</dbReference>
<evidence type="ECO:0000313" key="1">
    <source>
        <dbReference type="EMBL" id="MFC0394037.1"/>
    </source>
</evidence>
<accession>A0ABV6JE85</accession>
<dbReference type="SUPFAM" id="SSF52317">
    <property type="entry name" value="Class I glutamine amidotransferase-like"/>
    <property type="match status" value="1"/>
</dbReference>
<name>A0ABV6JE85_9BACL</name>
<dbReference type="SUPFAM" id="SSF51445">
    <property type="entry name" value="(Trans)glycosidases"/>
    <property type="match status" value="1"/>
</dbReference>
<gene>
    <name evidence="1" type="ORF">ACFFJ8_22035</name>
</gene>
<proteinExistence type="predicted"/>
<keyword evidence="2" id="KW-1185">Reference proteome</keyword>
<sequence>MSTSWIRENIRQVHIDFHMPEFPRDAITNFNAEEFVSHFVRAKANVIGVFTKCHFGNAFYDNTVGHKHSGLKGDFFGEVITEAKKHDIKVIAYYSLGTDAHAVLHNPDWYQVDEHGKVRGSEGTVWELPCINSPYREELVIPQVKEITEKYEMDGYLFDIPYIHNHYCFCNYCKKKFLEEHGQALTPELLQTNRELVISFGIDSAARCMKEIQDVIKKIRPEVLINCNGAWRMGEPAEVNATSDYGLWESQPSATGSFLGHSIRARHIRTLDVPVQIMTVRFTEGWGLMSCKTAEQLKFEFASIMANGGIINIGDQVMPDGTLQAGVYDIIGEAFRFVEAREAYCIGSKSVRHTALIANNTNNWYHDKDDAATFGAAKMLIEGHQQFDIYYNGDFPDLEGYKVVVVTENVKLSSESIQRLDSFVASGGLLLAEGAATYSKETKDFQLANVLGLHYLERTPYPFAYFTDNEELWQGVARIPQLVEGEFIKTIPTTAEPLSQIQWPLTVPAVNRAFRHPMPPAGTISDFPGISVNRYGKGTAIYVAAPVFRTYWNSNHFWVRRIMTNLLDQYSTEKDYEVEAPVHVEANMMEKDGKKYLHLINFQNIHTGEKASSFYDPIENITPVYGIQVYINDKRIQSATTRPDNEPLATEQTEEGIVFTVPKVHIHTIIELSEQ</sequence>
<reference evidence="1 2" key="1">
    <citation type="submission" date="2024-09" db="EMBL/GenBank/DDBJ databases">
        <authorList>
            <person name="Sun Q."/>
            <person name="Mori K."/>
        </authorList>
    </citation>
    <scope>NUCLEOTIDE SEQUENCE [LARGE SCALE GENOMIC DNA]</scope>
    <source>
        <strain evidence="1 2">CCM 4839</strain>
    </source>
</reference>
<dbReference type="Gene3D" id="3.20.20.80">
    <property type="entry name" value="Glycosidases"/>
    <property type="match status" value="1"/>
</dbReference>
<evidence type="ECO:0000313" key="2">
    <source>
        <dbReference type="Proteomes" id="UP001589818"/>
    </source>
</evidence>
<dbReference type="Gene3D" id="3.40.50.880">
    <property type="match status" value="1"/>
</dbReference>
<dbReference type="InterPro" id="IPR017853">
    <property type="entry name" value="GH"/>
</dbReference>
<dbReference type="CDD" id="cd03143">
    <property type="entry name" value="A4_beta-galactosidase_middle_domain"/>
    <property type="match status" value="1"/>
</dbReference>
<protein>
    <submittedName>
        <fullName evidence="1">Alpha-L-fucosidase</fullName>
    </submittedName>
</protein>
<dbReference type="Pfam" id="PF14871">
    <property type="entry name" value="GHL6"/>
    <property type="match status" value="1"/>
</dbReference>
<comment type="caution">
    <text evidence="1">The sequence shown here is derived from an EMBL/GenBank/DDBJ whole genome shotgun (WGS) entry which is preliminary data.</text>
</comment>
<dbReference type="InterPro" id="IPR029062">
    <property type="entry name" value="Class_I_gatase-like"/>
</dbReference>